<dbReference type="EMBL" id="UINC01108382">
    <property type="protein sequence ID" value="SVC74436.1"/>
    <property type="molecule type" value="Genomic_DNA"/>
</dbReference>
<dbReference type="InterPro" id="IPR036909">
    <property type="entry name" value="Cyt_c-like_dom_sf"/>
</dbReference>
<dbReference type="PANTHER" id="PTHR35889:SF3">
    <property type="entry name" value="F-BOX DOMAIN-CONTAINING PROTEIN"/>
    <property type="match status" value="1"/>
</dbReference>
<feature type="domain" description="Cytochrome C Planctomycete-type" evidence="2">
    <location>
        <begin position="45"/>
        <end position="105"/>
    </location>
</feature>
<name>A0A382PMH6_9ZZZZ</name>
<dbReference type="Pfam" id="PF07583">
    <property type="entry name" value="PSCyt2"/>
    <property type="match status" value="1"/>
</dbReference>
<proteinExistence type="predicted"/>
<gene>
    <name evidence="3" type="ORF">METZ01_LOCUS327290</name>
</gene>
<dbReference type="InterPro" id="IPR011444">
    <property type="entry name" value="DUF1549"/>
</dbReference>
<evidence type="ECO:0000313" key="3">
    <source>
        <dbReference type="EMBL" id="SVC74436.1"/>
    </source>
</evidence>
<evidence type="ECO:0000259" key="2">
    <source>
        <dbReference type="Pfam" id="PF07635"/>
    </source>
</evidence>
<feature type="non-terminal residue" evidence="3">
    <location>
        <position position="263"/>
    </location>
</feature>
<organism evidence="3">
    <name type="scientific">marine metagenome</name>
    <dbReference type="NCBI Taxonomy" id="408172"/>
    <lineage>
        <taxon>unclassified sequences</taxon>
        <taxon>metagenomes</taxon>
        <taxon>ecological metagenomes</taxon>
    </lineage>
</organism>
<dbReference type="AlphaFoldDB" id="A0A382PMH6"/>
<dbReference type="GO" id="GO:0020037">
    <property type="term" value="F:heme binding"/>
    <property type="evidence" value="ECO:0007669"/>
    <property type="project" value="InterPro"/>
</dbReference>
<feature type="domain" description="DUF1549" evidence="1">
    <location>
        <begin position="154"/>
        <end position="263"/>
    </location>
</feature>
<dbReference type="SUPFAM" id="SSF46626">
    <property type="entry name" value="Cytochrome c"/>
    <property type="match status" value="1"/>
</dbReference>
<sequence>MIFTRKVFWVFPLLAGGLALGQVRADAPEELRFGVHVRPILSHNCMQCHGPDENHRKAKLRLDVESGLFGGSGDERIVVPGKPAESLLYQKITAHDPDDRMPPEESKKKLSADEIATIKRWIEQGAEWEGHWAFVAPKRPGLPKVQRRAWPRNPIDFFTLARMEPNGLEPSREADRRTLIRRVCLDLTGLPPSPGAVERFVNDTDPGAYEKLVDSLLASERYGERMTLAWMDAARYGDSSVFHDDGVRYMWPWRDWVIRAYND</sequence>
<dbReference type="Gene3D" id="1.10.760.10">
    <property type="entry name" value="Cytochrome c-like domain"/>
    <property type="match status" value="1"/>
</dbReference>
<dbReference type="PANTHER" id="PTHR35889">
    <property type="entry name" value="CYCLOINULO-OLIGOSACCHARIDE FRUCTANOTRANSFERASE-RELATED"/>
    <property type="match status" value="1"/>
</dbReference>
<evidence type="ECO:0000259" key="1">
    <source>
        <dbReference type="Pfam" id="PF07583"/>
    </source>
</evidence>
<evidence type="ECO:0008006" key="4">
    <source>
        <dbReference type="Google" id="ProtNLM"/>
    </source>
</evidence>
<dbReference type="GO" id="GO:0009055">
    <property type="term" value="F:electron transfer activity"/>
    <property type="evidence" value="ECO:0007669"/>
    <property type="project" value="InterPro"/>
</dbReference>
<protein>
    <recommendedName>
        <fullName evidence="4">Cytochrome c domain-containing protein</fullName>
    </recommendedName>
</protein>
<reference evidence="3" key="1">
    <citation type="submission" date="2018-05" db="EMBL/GenBank/DDBJ databases">
        <authorList>
            <person name="Lanie J.A."/>
            <person name="Ng W.-L."/>
            <person name="Kazmierczak K.M."/>
            <person name="Andrzejewski T.M."/>
            <person name="Davidsen T.M."/>
            <person name="Wayne K.J."/>
            <person name="Tettelin H."/>
            <person name="Glass J.I."/>
            <person name="Rusch D."/>
            <person name="Podicherti R."/>
            <person name="Tsui H.-C.T."/>
            <person name="Winkler M.E."/>
        </authorList>
    </citation>
    <scope>NUCLEOTIDE SEQUENCE</scope>
</reference>
<accession>A0A382PMH6</accession>
<dbReference type="Pfam" id="PF07635">
    <property type="entry name" value="PSCyt1"/>
    <property type="match status" value="1"/>
</dbReference>
<dbReference type="InterPro" id="IPR011429">
    <property type="entry name" value="Cyt_c_Planctomycete-type"/>
</dbReference>